<accession>D3Q1J0</accession>
<dbReference type="RefSeq" id="WP_013015409.1">
    <property type="nucleotide sequence ID" value="NC_013947.1"/>
</dbReference>
<dbReference type="HOGENOM" id="CLU_053843_0_0_11"/>
<name>D3Q1J0_STANL</name>
<dbReference type="eggNOG" id="COG3835">
    <property type="taxonomic scope" value="Bacteria"/>
</dbReference>
<dbReference type="PANTHER" id="PTHR33744">
    <property type="entry name" value="CARBOHYDRATE DIACID REGULATOR"/>
    <property type="match status" value="1"/>
</dbReference>
<evidence type="ECO:0000259" key="2">
    <source>
        <dbReference type="Pfam" id="PF14361"/>
    </source>
</evidence>
<dbReference type="Pfam" id="PF13556">
    <property type="entry name" value="HTH_30"/>
    <property type="match status" value="1"/>
</dbReference>
<sequence>MNTHKEEPLRLGGQAVDDWLARRYERLAAELVDGFAATIPIYGRFPPDLRRDILWITRHNLDMFIGMLRQRQAPSAEDLAPLAESASRRAEEGVPLADVLTAYHQGIRVTWTQCASLATPDDHDDLVSVSTLVFEYQQIVTSVVATAYAEERQNILGHEREARRALVTALLDGQPAEELAERAGVHLAPGYLVLCLSFGSAEDSDGRRAAISDRRRVRAVASVLEVWPHGQVLTILDPHGGTALLPIKATEPGRTDAISPAERASLRESLAALDFPVLAAAHLSTIERVPVVHTTTREVVDLVERLDYPPGIYQLADVLLEYQFTRPGPGADVLAELLAPLERGTELETTLETYLRHDLSRNATAAALNVHPNTLDYRLNRIARLTGLNPSRQSDLHKLTAALIARRHTLG</sequence>
<dbReference type="Proteomes" id="UP000000844">
    <property type="component" value="Chromosome"/>
</dbReference>
<evidence type="ECO:0000313" key="4">
    <source>
        <dbReference type="Proteomes" id="UP000000844"/>
    </source>
</evidence>
<dbReference type="PANTHER" id="PTHR33744:SF1">
    <property type="entry name" value="DNA-BINDING TRANSCRIPTIONAL ACTIVATOR ADER"/>
    <property type="match status" value="1"/>
</dbReference>
<evidence type="ECO:0000313" key="3">
    <source>
        <dbReference type="EMBL" id="ADD39838.1"/>
    </source>
</evidence>
<feature type="domain" description="RsbT co-antagonist protein RsbRD N-terminal" evidence="2">
    <location>
        <begin position="26"/>
        <end position="163"/>
    </location>
</feature>
<dbReference type="AlphaFoldDB" id="D3Q1J0"/>
<dbReference type="KEGG" id="sna:Snas_0117"/>
<dbReference type="STRING" id="446470.Snas_0117"/>
<gene>
    <name evidence="3" type="ordered locus">Snas_0117</name>
</gene>
<dbReference type="InterPro" id="IPR042070">
    <property type="entry name" value="PucR_C-HTH_sf"/>
</dbReference>
<evidence type="ECO:0000259" key="1">
    <source>
        <dbReference type="Pfam" id="PF13556"/>
    </source>
</evidence>
<dbReference type="InterPro" id="IPR025736">
    <property type="entry name" value="PucR_C-HTH_dom"/>
</dbReference>
<feature type="domain" description="PucR C-terminal helix-turn-helix" evidence="1">
    <location>
        <begin position="349"/>
        <end position="405"/>
    </location>
</feature>
<dbReference type="Pfam" id="PF14361">
    <property type="entry name" value="RsbRD_N"/>
    <property type="match status" value="1"/>
</dbReference>
<dbReference type="EMBL" id="CP001778">
    <property type="protein sequence ID" value="ADD39838.1"/>
    <property type="molecule type" value="Genomic_DNA"/>
</dbReference>
<dbReference type="Gene3D" id="1.10.10.2840">
    <property type="entry name" value="PucR C-terminal helix-turn-helix domain"/>
    <property type="match status" value="1"/>
</dbReference>
<proteinExistence type="predicted"/>
<dbReference type="OrthoDB" id="4571023at2"/>
<protein>
    <submittedName>
        <fullName evidence="3">Transcriptional regulator, CdaR</fullName>
    </submittedName>
</protein>
<reference evidence="3 4" key="1">
    <citation type="journal article" date="2009" name="Stand. Genomic Sci.">
        <title>Complete genome sequence of Stackebrandtia nassauensis type strain (LLR-40K-21).</title>
        <authorList>
            <person name="Munk C."/>
            <person name="Lapidus A."/>
            <person name="Copeland A."/>
            <person name="Jando M."/>
            <person name="Mayilraj S."/>
            <person name="Glavina Del Rio T."/>
            <person name="Nolan M."/>
            <person name="Chen F."/>
            <person name="Lucas S."/>
            <person name="Tice H."/>
            <person name="Cheng J.F."/>
            <person name="Han C."/>
            <person name="Detter J.C."/>
            <person name="Bruce D."/>
            <person name="Goodwin L."/>
            <person name="Chain P."/>
            <person name="Pitluck S."/>
            <person name="Goker M."/>
            <person name="Ovchinikova G."/>
            <person name="Pati A."/>
            <person name="Ivanova N."/>
            <person name="Mavromatis K."/>
            <person name="Chen A."/>
            <person name="Palaniappan K."/>
            <person name="Land M."/>
            <person name="Hauser L."/>
            <person name="Chang Y.J."/>
            <person name="Jeffries C.D."/>
            <person name="Bristow J."/>
            <person name="Eisen J.A."/>
            <person name="Markowitz V."/>
            <person name="Hugenholtz P."/>
            <person name="Kyrpides N.C."/>
            <person name="Klenk H.P."/>
        </authorList>
    </citation>
    <scope>NUCLEOTIDE SEQUENCE [LARGE SCALE GENOMIC DNA]</scope>
    <source>
        <strain evidence="4">DSM 44728 / CIP 108903 / NRRL B-16338 / NBRC 102104 / LLR-40K-21</strain>
    </source>
</reference>
<dbReference type="InterPro" id="IPR025751">
    <property type="entry name" value="RsbRD_N_dom"/>
</dbReference>
<dbReference type="InterPro" id="IPR051448">
    <property type="entry name" value="CdaR-like_regulators"/>
</dbReference>
<organism evidence="3 4">
    <name type="scientific">Stackebrandtia nassauensis (strain DSM 44728 / CIP 108903 / NRRL B-16338 / NBRC 102104 / LLR-40K-21)</name>
    <dbReference type="NCBI Taxonomy" id="446470"/>
    <lineage>
        <taxon>Bacteria</taxon>
        <taxon>Bacillati</taxon>
        <taxon>Actinomycetota</taxon>
        <taxon>Actinomycetes</taxon>
        <taxon>Glycomycetales</taxon>
        <taxon>Glycomycetaceae</taxon>
        <taxon>Stackebrandtia</taxon>
    </lineage>
</organism>
<keyword evidence="4" id="KW-1185">Reference proteome</keyword>